<dbReference type="PRINTS" id="PR00175">
    <property type="entry name" value="NAALASMPORT"/>
</dbReference>
<reference evidence="10 11" key="1">
    <citation type="submission" date="2009-01" db="EMBL/GenBank/DDBJ databases">
        <authorList>
            <person name="Fulton L."/>
            <person name="Clifton S."/>
            <person name="Chinwalla A.T."/>
            <person name="Mitreva M."/>
            <person name="Sodergren E."/>
            <person name="Weinstock G."/>
            <person name="Clifton S."/>
            <person name="Dooling D.J."/>
            <person name="Fulton B."/>
            <person name="Minx P."/>
            <person name="Pepin K.H."/>
            <person name="Johnson M."/>
            <person name="Bhonagiri V."/>
            <person name="Nash W.E."/>
            <person name="Mardis E.R."/>
            <person name="Wilson R.K."/>
        </authorList>
    </citation>
    <scope>NUCLEOTIDE SEQUENCE [LARGE SCALE GENOMIC DNA]</scope>
    <source>
        <strain evidence="10 11">NRL30031/H210</strain>
    </source>
</reference>
<comment type="caution">
    <text evidence="10">The sequence shown here is derived from an EMBL/GenBank/DDBJ whole genome shotgun (WGS) entry which is preliminary data.</text>
</comment>
<dbReference type="PROSITE" id="PS00873">
    <property type="entry name" value="NA_ALANINE_SYMP"/>
    <property type="match status" value="1"/>
</dbReference>
<evidence type="ECO:0000256" key="7">
    <source>
        <dbReference type="ARBA" id="ARBA00022989"/>
    </source>
</evidence>
<evidence type="ECO:0000256" key="9">
    <source>
        <dbReference type="RuleBase" id="RU363064"/>
    </source>
</evidence>
<dbReference type="AlphaFoldDB" id="C0EQI7"/>
<dbReference type="GO" id="GO:0005283">
    <property type="term" value="F:amino acid:sodium symporter activity"/>
    <property type="evidence" value="ECO:0007669"/>
    <property type="project" value="InterPro"/>
</dbReference>
<proteinExistence type="inferred from homology"/>
<dbReference type="Proteomes" id="UP000004457">
    <property type="component" value="Unassembled WGS sequence"/>
</dbReference>
<feature type="transmembrane region" description="Helical" evidence="9">
    <location>
        <begin position="444"/>
        <end position="460"/>
    </location>
</feature>
<sequence length="496" mass="53241">MSGSSYPYHFIFIVFIKGFIMEEILSALVGAVNQVLWDYLLIYALIGIGLFFTLYLGAPQVTKLGVGFKSVFGGLFSKKDKDHEGKSLSQFQALAVAISAQIGTGNVAGVATAITAGGPGAIFWMWLSAILGMSTIFAEAVLAQKYRVVSHGKYIGGPAFYITHGLTPKIGRGAARFLSGFFSIALIIALGFIGNATQSNSIASAMNLAFDIPPMAVGIALAVFAGLIIIGGINRIAGIAQFVVPFMAVIYILCAVIILFKFSDHIIPMFHNIFVAAFNPEAVLGGAAGIGMREAVRFGVARGLFSNEAGMGSTPHAHATANVKHPVQQGMAAFIGIFIDTLMVCTATALIILMTDANLSGETGAAVTQLAFNKAFPGFGSQLLAVCLTFFAFTTIIGWYYFGESNIRFLFRGKHLGIYRALVLVAIVLGTLGKVDLVWSMSDMFNGFMVLPNLIALFLLRKEIRAVYDDYLAQTKAGKELTYNYEFHEFHDKNPG</sequence>
<keyword evidence="11" id="KW-1185">Reference proteome</keyword>
<dbReference type="PANTHER" id="PTHR30330:SF14">
    <property type="entry name" value="SODIUM_AMINO ACID (ALANINE) SYMPORTER"/>
    <property type="match status" value="1"/>
</dbReference>
<keyword evidence="8 9" id="KW-0472">Membrane</keyword>
<feature type="transmembrane region" description="Helical" evidence="9">
    <location>
        <begin position="6"/>
        <end position="32"/>
    </location>
</feature>
<name>C0EQI7_NEIFL</name>
<evidence type="ECO:0000313" key="10">
    <source>
        <dbReference type="EMBL" id="EEG32699.1"/>
    </source>
</evidence>
<dbReference type="eggNOG" id="COG1115">
    <property type="taxonomic scope" value="Bacteria"/>
</dbReference>
<dbReference type="InterPro" id="IPR001463">
    <property type="entry name" value="Na/Ala_symport"/>
</dbReference>
<evidence type="ECO:0000256" key="8">
    <source>
        <dbReference type="ARBA" id="ARBA00023136"/>
    </source>
</evidence>
<feature type="transmembrane region" description="Helical" evidence="9">
    <location>
        <begin position="121"/>
        <end position="142"/>
    </location>
</feature>
<dbReference type="GO" id="GO:0005886">
    <property type="term" value="C:plasma membrane"/>
    <property type="evidence" value="ECO:0007669"/>
    <property type="project" value="UniProtKB-SubCell"/>
</dbReference>
<dbReference type="EMBL" id="ACEN01000099">
    <property type="protein sequence ID" value="EEG32699.1"/>
    <property type="molecule type" value="Genomic_DNA"/>
</dbReference>
<evidence type="ECO:0000313" key="11">
    <source>
        <dbReference type="Proteomes" id="UP000004457"/>
    </source>
</evidence>
<evidence type="ECO:0000256" key="3">
    <source>
        <dbReference type="ARBA" id="ARBA00022448"/>
    </source>
</evidence>
<feature type="transmembrane region" description="Helical" evidence="9">
    <location>
        <begin position="332"/>
        <end position="354"/>
    </location>
</feature>
<feature type="transmembrane region" description="Helical" evidence="9">
    <location>
        <begin position="239"/>
        <end position="260"/>
    </location>
</feature>
<keyword evidence="9" id="KW-0997">Cell inner membrane</keyword>
<dbReference type="Gene3D" id="1.20.1740.10">
    <property type="entry name" value="Amino acid/polyamine transporter I"/>
    <property type="match status" value="1"/>
</dbReference>
<evidence type="ECO:0000256" key="6">
    <source>
        <dbReference type="ARBA" id="ARBA00022847"/>
    </source>
</evidence>
<gene>
    <name evidence="10" type="primary">agcS</name>
    <name evidence="10" type="ORF">NEIFLAOT_02197</name>
</gene>
<keyword evidence="6 9" id="KW-0769">Symport</keyword>
<dbReference type="FunFam" id="1.20.1740.10:FF:000004">
    <property type="entry name" value="Sodium:alanine symporter family protein"/>
    <property type="match status" value="1"/>
</dbReference>
<evidence type="ECO:0000256" key="4">
    <source>
        <dbReference type="ARBA" id="ARBA00022475"/>
    </source>
</evidence>
<evidence type="ECO:0000256" key="5">
    <source>
        <dbReference type="ARBA" id="ARBA00022692"/>
    </source>
</evidence>
<keyword evidence="5 9" id="KW-0812">Transmembrane</keyword>
<comment type="subcellular location">
    <subcellularLocation>
        <location evidence="9">Cell inner membrane</location>
        <topology evidence="9">Multi-pass membrane protein</topology>
    </subcellularLocation>
    <subcellularLocation>
        <location evidence="1">Cell membrane</location>
        <topology evidence="1">Multi-pass membrane protein</topology>
    </subcellularLocation>
</comment>
<dbReference type="PANTHER" id="PTHR30330">
    <property type="entry name" value="AGSS FAMILY TRANSPORTER, SODIUM-ALANINE"/>
    <property type="match status" value="1"/>
</dbReference>
<organism evidence="10 11">
    <name type="scientific">Neisseria flavescens NRL30031/H210</name>
    <dbReference type="NCBI Taxonomy" id="546264"/>
    <lineage>
        <taxon>Bacteria</taxon>
        <taxon>Pseudomonadati</taxon>
        <taxon>Pseudomonadota</taxon>
        <taxon>Betaproteobacteria</taxon>
        <taxon>Neisseriales</taxon>
        <taxon>Neisseriaceae</taxon>
        <taxon>Neisseria</taxon>
    </lineage>
</organism>
<feature type="transmembrane region" description="Helical" evidence="9">
    <location>
        <begin position="383"/>
        <end position="403"/>
    </location>
</feature>
<dbReference type="Pfam" id="PF01235">
    <property type="entry name" value="Na_Ala_symp"/>
    <property type="match status" value="1"/>
</dbReference>
<dbReference type="NCBIfam" id="TIGR00835">
    <property type="entry name" value="agcS"/>
    <property type="match status" value="1"/>
</dbReference>
<comment type="similarity">
    <text evidence="2 9">Belongs to the alanine or glycine:cation symporter (AGCS) (TC 2.A.25) family.</text>
</comment>
<feature type="transmembrane region" description="Helical" evidence="9">
    <location>
        <begin position="177"/>
        <end position="196"/>
    </location>
</feature>
<accession>C0EQI7</accession>
<feature type="transmembrane region" description="Helical" evidence="9">
    <location>
        <begin position="208"/>
        <end position="233"/>
    </location>
</feature>
<evidence type="ECO:0000256" key="2">
    <source>
        <dbReference type="ARBA" id="ARBA00009261"/>
    </source>
</evidence>
<keyword evidence="3 9" id="KW-0813">Transport</keyword>
<keyword evidence="7 9" id="KW-1133">Transmembrane helix</keyword>
<keyword evidence="4" id="KW-1003">Cell membrane</keyword>
<feature type="transmembrane region" description="Helical" evidence="9">
    <location>
        <begin position="39"/>
        <end position="58"/>
    </location>
</feature>
<protein>
    <submittedName>
        <fullName evidence="10">Amino acid carrier protein</fullName>
    </submittedName>
</protein>
<feature type="transmembrane region" description="Helical" evidence="9">
    <location>
        <begin position="415"/>
        <end position="432"/>
    </location>
</feature>
<evidence type="ECO:0000256" key="1">
    <source>
        <dbReference type="ARBA" id="ARBA00004651"/>
    </source>
</evidence>